<protein>
    <submittedName>
        <fullName evidence="1">Uncharacterized protein</fullName>
    </submittedName>
</protein>
<organism evidence="1 2">
    <name type="scientific">Septoria linicola</name>
    <dbReference type="NCBI Taxonomy" id="215465"/>
    <lineage>
        <taxon>Eukaryota</taxon>
        <taxon>Fungi</taxon>
        <taxon>Dikarya</taxon>
        <taxon>Ascomycota</taxon>
        <taxon>Pezizomycotina</taxon>
        <taxon>Dothideomycetes</taxon>
        <taxon>Dothideomycetidae</taxon>
        <taxon>Mycosphaerellales</taxon>
        <taxon>Mycosphaerellaceae</taxon>
        <taxon>Septoria</taxon>
    </lineage>
</organism>
<keyword evidence="2" id="KW-1185">Reference proteome</keyword>
<dbReference type="InterPro" id="IPR027796">
    <property type="entry name" value="OTT_1508_deam-like"/>
</dbReference>
<dbReference type="Proteomes" id="UP001056384">
    <property type="component" value="Chromosome 12"/>
</dbReference>
<gene>
    <name evidence="1" type="ORF">Slin15195_G122120</name>
</gene>
<dbReference type="AlphaFoldDB" id="A0A9Q9ERT4"/>
<accession>A0A9Q9ERT4</accession>
<dbReference type="OrthoDB" id="3644624at2759"/>
<name>A0A9Q9ERT4_9PEZI</name>
<proteinExistence type="predicted"/>
<reference evidence="1" key="1">
    <citation type="submission" date="2022-06" db="EMBL/GenBank/DDBJ databases">
        <title>Complete genome sequences of two strains of the flax pathogen Septoria linicola.</title>
        <authorList>
            <person name="Lapalu N."/>
            <person name="Simon A."/>
            <person name="Demenou B."/>
            <person name="Paumier D."/>
            <person name="Guillot M.-P."/>
            <person name="Gout L."/>
            <person name="Valade R."/>
        </authorList>
    </citation>
    <scope>NUCLEOTIDE SEQUENCE</scope>
    <source>
        <strain evidence="1">SE15195</strain>
    </source>
</reference>
<dbReference type="EMBL" id="CP099429">
    <property type="protein sequence ID" value="USW58893.1"/>
    <property type="molecule type" value="Genomic_DNA"/>
</dbReference>
<dbReference type="Pfam" id="PF14441">
    <property type="entry name" value="OTT_1508_deam"/>
    <property type="match status" value="1"/>
</dbReference>
<sequence>MTSSAVGLRPVQTATYPESIWSKIPEDDFRHNLVRLEKRTNAVPIDVLTAVLGSGETSGGEHLPISVEKQVADDFAYIAAVSEGAQSVAAVCIEQHIDSDKDDATLLLKVAGMDVVEESVKFMLLEIAEALQKVAQLRQPLTTEKHKACTEILFQSIIEQHKQKLLGRLRSKKWTKPTYLGRTHKKCLWQDFDNLVHRVQHIYSKRSERKIREATAGYLKALEEAYTIFELSTIDTGLALQSLVKDTYAFCKQIEIKEYAAKLENASVTPQIGAALKTLRQLEKIGAYWRIAVDLVAAAVKYPSSFANIRVDYVQPYSSVPTEITHESWAGKCHVHAEVQLVVEYALQAHNDAANSSGSRLIKPRTVGTSKYLCYLCYLFLRYHGGFQGLSTHGRLYDQWTVPDLVEYTTETREKLANVLGQMNVHMEKQISRIQGTVWRAEPMTSRQNLLCHADEGGSKAMDAIEQELRRSGITSS</sequence>
<evidence type="ECO:0000313" key="2">
    <source>
        <dbReference type="Proteomes" id="UP001056384"/>
    </source>
</evidence>
<evidence type="ECO:0000313" key="1">
    <source>
        <dbReference type="EMBL" id="USW58893.1"/>
    </source>
</evidence>